<dbReference type="EMBL" id="JASCZI010151442">
    <property type="protein sequence ID" value="MED6172875.1"/>
    <property type="molecule type" value="Genomic_DNA"/>
</dbReference>
<keyword evidence="2" id="KW-1185">Reference proteome</keyword>
<name>A0ABU6VGU7_9FABA</name>
<proteinExistence type="predicted"/>
<reference evidence="1 2" key="1">
    <citation type="journal article" date="2023" name="Plants (Basel)">
        <title>Bridging the Gap: Combining Genomics and Transcriptomics Approaches to Understand Stylosanthes scabra, an Orphan Legume from the Brazilian Caatinga.</title>
        <authorList>
            <person name="Ferreira-Neto J.R.C."/>
            <person name="da Silva M.D."/>
            <person name="Binneck E."/>
            <person name="de Melo N.F."/>
            <person name="da Silva R.H."/>
            <person name="de Melo A.L.T.M."/>
            <person name="Pandolfi V."/>
            <person name="Bustamante F.O."/>
            <person name="Brasileiro-Vidal A.C."/>
            <person name="Benko-Iseppon A.M."/>
        </authorList>
    </citation>
    <scope>NUCLEOTIDE SEQUENCE [LARGE SCALE GENOMIC DNA]</scope>
    <source>
        <tissue evidence="1">Leaves</tissue>
    </source>
</reference>
<evidence type="ECO:0000313" key="1">
    <source>
        <dbReference type="EMBL" id="MED6172875.1"/>
    </source>
</evidence>
<organism evidence="1 2">
    <name type="scientific">Stylosanthes scabra</name>
    <dbReference type="NCBI Taxonomy" id="79078"/>
    <lineage>
        <taxon>Eukaryota</taxon>
        <taxon>Viridiplantae</taxon>
        <taxon>Streptophyta</taxon>
        <taxon>Embryophyta</taxon>
        <taxon>Tracheophyta</taxon>
        <taxon>Spermatophyta</taxon>
        <taxon>Magnoliopsida</taxon>
        <taxon>eudicotyledons</taxon>
        <taxon>Gunneridae</taxon>
        <taxon>Pentapetalae</taxon>
        <taxon>rosids</taxon>
        <taxon>fabids</taxon>
        <taxon>Fabales</taxon>
        <taxon>Fabaceae</taxon>
        <taxon>Papilionoideae</taxon>
        <taxon>50 kb inversion clade</taxon>
        <taxon>dalbergioids sensu lato</taxon>
        <taxon>Dalbergieae</taxon>
        <taxon>Pterocarpus clade</taxon>
        <taxon>Stylosanthes</taxon>
    </lineage>
</organism>
<sequence>MDEGEDGGDGLAAAAMEMGITLGFPPFQKKGRNDIVCGIYQKISWVPVRFNHPETDRFDDFQEVFNLVVPGCKSSRLCDWLTDEPVRPAGPNRFSELC</sequence>
<gene>
    <name evidence="1" type="ORF">PIB30_054007</name>
</gene>
<comment type="caution">
    <text evidence="1">The sequence shown here is derived from an EMBL/GenBank/DDBJ whole genome shotgun (WGS) entry which is preliminary data.</text>
</comment>
<evidence type="ECO:0000313" key="2">
    <source>
        <dbReference type="Proteomes" id="UP001341840"/>
    </source>
</evidence>
<accession>A0ABU6VGU7</accession>
<protein>
    <submittedName>
        <fullName evidence="1">Uncharacterized protein</fullName>
    </submittedName>
</protein>
<dbReference type="Proteomes" id="UP001341840">
    <property type="component" value="Unassembled WGS sequence"/>
</dbReference>